<dbReference type="InterPro" id="IPR039278">
    <property type="entry name" value="Red1"/>
</dbReference>
<feature type="region of interest" description="Disordered" evidence="1">
    <location>
        <begin position="1"/>
        <end position="61"/>
    </location>
</feature>
<proteinExistence type="predicted"/>
<feature type="region of interest" description="Disordered" evidence="1">
    <location>
        <begin position="87"/>
        <end position="204"/>
    </location>
</feature>
<feature type="region of interest" description="Disordered" evidence="1">
    <location>
        <begin position="529"/>
        <end position="586"/>
    </location>
</feature>
<feature type="compositionally biased region" description="Polar residues" evidence="1">
    <location>
        <begin position="754"/>
        <end position="776"/>
    </location>
</feature>
<feature type="compositionally biased region" description="Polar residues" evidence="1">
    <location>
        <begin position="785"/>
        <end position="797"/>
    </location>
</feature>
<comment type="caution">
    <text evidence="2">The sequence shown here is derived from an EMBL/GenBank/DDBJ whole genome shotgun (WGS) entry which is preliminary data.</text>
</comment>
<organism evidence="2 3">
    <name type="scientific">Recurvomyces mirabilis</name>
    <dbReference type="NCBI Taxonomy" id="574656"/>
    <lineage>
        <taxon>Eukaryota</taxon>
        <taxon>Fungi</taxon>
        <taxon>Dikarya</taxon>
        <taxon>Ascomycota</taxon>
        <taxon>Pezizomycotina</taxon>
        <taxon>Dothideomycetes</taxon>
        <taxon>Dothideomycetidae</taxon>
        <taxon>Mycosphaerellales</taxon>
        <taxon>Teratosphaeriaceae</taxon>
        <taxon>Recurvomyces</taxon>
    </lineage>
</organism>
<feature type="compositionally biased region" description="Acidic residues" evidence="1">
    <location>
        <begin position="872"/>
        <end position="900"/>
    </location>
</feature>
<evidence type="ECO:0000256" key="1">
    <source>
        <dbReference type="SAM" id="MobiDB-lite"/>
    </source>
</evidence>
<feature type="region of interest" description="Disordered" evidence="1">
    <location>
        <begin position="660"/>
        <end position="688"/>
    </location>
</feature>
<sequence length="1206" mass="127228">MAHSMPFQFGVNGTQPQQQQTSQNTAHSASNGHNALVMQQQQQPNPPQPASIPGLPGNLASLLQGVSPEQLLGILQALQSGQLTGLPPAVPTAPAPEVQHQTATPVAPMLTQPSVLAEQDVDMDKEEGELEEGLLEPDISRQGDSLHSGPGPSMWSASPGDPYSRGQNDGRDRRLQKTDPATSRRSSFEVTPGQRDASLAGNNVSATLRRNTGASARNFVLQMHNAGYTFDDLARDIRNRKALVRMYKTLGLPISTEGRANGVTAPPPAVSQLDGTAKVSSAVIAEEHRPSATKRPPPPRPAAPADRAEYLAKLAAARTSKNKPPGIPATSQPAPTPTQQTVKTATQAPTSRGPAPSLAAPAALPIQIAPAPATPSTALRPNAQPSGRSVIQTELIKQRLEALKAEQAAKKLAAQQASSDAAISIPVIQSSLSTHATSAAPQSPSVGLGAGLADITRQAVVPVTTAIQSTTTFSPSVQPSYSPFPPTPSRSYGSLPGLFMASTPAQLSKTQAPPALPLSISAASESMSDSTQAALRRPAASATTFNQSGKRAAATDFDEDTPTRGQDASNKRHLFGQSRSNSDSERVVIEVSDNEDDDDGMGIDITAAQLAIQGTARGSRSLPGLQQRLSAFSAPSSPQVAADMDLRIADLKRKIAEREATKAQAKASGARSVTSTSAPGQATPSANIGTTRDQLQESRIVAAQQILTSAGRPADVTVAAHTARKQEMYQLSQRLQELQEQVARHDGVPAGASPVQTRAQPPSAHPTTSIQSSIQHTVAAAAPITASSSNPDNTAPGNTVPPVAQPAQPVQVDGAHLDTKASDGGNQIGSQATTISDVAQSDLTTETAVADLPAKEVEIPQTASAVMSAPESLDEDVEMEEDSSDEDESDGDDEEDESVDDTAVSESEAVFEPGTVLPDLESRTQVHPANESSLDDSIMDTGDESEPALQSQVFQPDEGEADEGDEDEEEYEPTPDLDIVSAAKPVEESQVVADADEPNVLANEQSTVVEHHAGHAEDVHSVEQPSSAFAQSTTAPTLSDDLAPELQPAIADQVAVDDQDNVGEPKTYYRPYESALTHFKDYRYHPDFLQQVSDGYKSLTYSHRIDPVQPVCPAKAAGNACRDLKCPNQHFRSMGLTDNQLLKLLGTHRTPTTNIEDKQRWNKGLGDLVAYLRTTPASKDANAIATNIAQYRRDFVGDESRVLFLG</sequence>
<feature type="compositionally biased region" description="Acidic residues" evidence="1">
    <location>
        <begin position="933"/>
        <end position="946"/>
    </location>
</feature>
<feature type="region of interest" description="Disordered" evidence="1">
    <location>
        <begin position="748"/>
        <end position="808"/>
    </location>
</feature>
<feature type="compositionally biased region" description="Basic and acidic residues" evidence="1">
    <location>
        <begin position="168"/>
        <end position="177"/>
    </location>
</feature>
<evidence type="ECO:0000313" key="2">
    <source>
        <dbReference type="EMBL" id="KAK3677033.1"/>
    </source>
</evidence>
<dbReference type="EMBL" id="JAUTXT010000008">
    <property type="protein sequence ID" value="KAK3677033.1"/>
    <property type="molecule type" value="Genomic_DNA"/>
</dbReference>
<feature type="compositionally biased region" description="Polar residues" evidence="1">
    <location>
        <begin position="923"/>
        <end position="932"/>
    </location>
</feature>
<accession>A0AAE0WSI8</accession>
<reference evidence="2" key="1">
    <citation type="submission" date="2023-07" db="EMBL/GenBank/DDBJ databases">
        <title>Black Yeasts Isolated from many extreme environments.</title>
        <authorList>
            <person name="Coleine C."/>
            <person name="Stajich J.E."/>
            <person name="Selbmann L."/>
        </authorList>
    </citation>
    <scope>NUCLEOTIDE SEQUENCE</scope>
    <source>
        <strain evidence="2">CCFEE 5485</strain>
    </source>
</reference>
<dbReference type="AlphaFoldDB" id="A0AAE0WSI8"/>
<feature type="compositionally biased region" description="Acidic residues" evidence="1">
    <location>
        <begin position="119"/>
        <end position="135"/>
    </location>
</feature>
<dbReference type="GO" id="GO:0000178">
    <property type="term" value="C:exosome (RNase complex)"/>
    <property type="evidence" value="ECO:0007669"/>
    <property type="project" value="TreeGrafter"/>
</dbReference>
<feature type="region of interest" description="Disordered" evidence="1">
    <location>
        <begin position="847"/>
        <end position="977"/>
    </location>
</feature>
<evidence type="ECO:0008006" key="4">
    <source>
        <dbReference type="Google" id="ProtNLM"/>
    </source>
</evidence>
<evidence type="ECO:0000313" key="3">
    <source>
        <dbReference type="Proteomes" id="UP001274830"/>
    </source>
</evidence>
<dbReference type="Proteomes" id="UP001274830">
    <property type="component" value="Unassembled WGS sequence"/>
</dbReference>
<protein>
    <recommendedName>
        <fullName evidence="4">Zinc-finger domain-containing protein</fullName>
    </recommendedName>
</protein>
<name>A0AAE0WSI8_9PEZI</name>
<feature type="compositionally biased region" description="Acidic residues" evidence="1">
    <location>
        <begin position="957"/>
        <end position="975"/>
    </location>
</feature>
<dbReference type="PANTHER" id="PTHR21563">
    <property type="entry name" value="ZINC FINGER C3H1 DOMAIN-CONTAINING PROTEIN"/>
    <property type="match status" value="1"/>
</dbReference>
<gene>
    <name evidence="2" type="ORF">LTR78_003238</name>
</gene>
<keyword evidence="3" id="KW-1185">Reference proteome</keyword>
<dbReference type="PANTHER" id="PTHR21563:SF3">
    <property type="entry name" value="ZINC FINGER C3H1 DOMAIN-CONTAINING PROTEIN"/>
    <property type="match status" value="1"/>
</dbReference>
<feature type="compositionally biased region" description="Polar residues" evidence="1">
    <location>
        <begin position="671"/>
        <end position="688"/>
    </location>
</feature>
<feature type="region of interest" description="Disordered" evidence="1">
    <location>
        <begin position="318"/>
        <end position="358"/>
    </location>
</feature>
<feature type="compositionally biased region" description="Polar residues" evidence="1">
    <location>
        <begin position="179"/>
        <end position="189"/>
    </location>
</feature>
<feature type="compositionally biased region" description="Low complexity" evidence="1">
    <location>
        <begin position="328"/>
        <end position="358"/>
    </location>
</feature>
<feature type="compositionally biased region" description="Low complexity" evidence="1">
    <location>
        <begin position="14"/>
        <end position="25"/>
    </location>
</feature>
<dbReference type="GO" id="GO:0005634">
    <property type="term" value="C:nucleus"/>
    <property type="evidence" value="ECO:0007669"/>
    <property type="project" value="TreeGrafter"/>
</dbReference>